<name>A0A120MYP2_9SPHI</name>
<sequence length="966" mass="101691">MIIRKLLLFLLLFFIGGNLFAATFTVTSNADAGAGTLRQALLDAIGNGTAATDYIYFNLPGNTLAALTITLQSELPDISANVVIDGTTQPGSSLGVSNAKVIITPAVPAANFNAFKVSTLVGVNDAVEIYGLYIDGFSPNQAGLGSAILSGANCKLVIGAPGKGNVISGNDYAFNGLFQNAIIQSNFIGIQPDGITAFNNSSVFYSGQDYQGIMIGGVNPLDGNVILSGTISGINFGGVAGGANKLATVENNFFNTDYTGTKSIGAATNSCILVNDPNTLLFVTANVFSATEIAVVGLNKSAMIVKGNFFGTDRSQAFPLGAGTNAIENSDVNSVIGGTSAADQNVFTNYQNPIDAYNNSYTNVVQNSFYCNTNVQLNDPTGQNFIRITKLTNNTVGGDAPVGAIVQLYFTQTKCTSCNPNSCFATVTADAAGQWSYTGSITQNVLASSTVLNNTIGFQFDAISQTDVTITNFDCHHAGSIALTENRVGNFQFTWMDSNNVPVSTSQNATGLAPGNYTLQISENGGCPSVTSEVFTVIDLTPKVFPSTFTTDCTNPTGHFTTFPSTGPGITVANYYWEDASGNIIPNGNSNTISNLAPGIYYLYITDSNGCNSNKATFTVNPPTATPVIDESAAVPTDATCGRSNGSVTGITLTNAGNANYGWKRANGTLYSSGQMDLLNAAAGQYYFFVQYNFNCPPVKSAIYTINAIPVIQIAAGTEQITSDQCAEGVGSIQNITVTGGVQPYTYNWINSSQQSVSTSLDLTGVVNGTYTLQVKDATACGLATKDYTIGNQTITVAAPEADNVQLCYAGDVMIMVKNPQPGYGYRLYPSATGPGLTDQQGSGIFKIPVASSQSVYISQYIGGCESARTEVKITVGLSALNIPNTFTPNNDGVNDFWLLKGIENYPDAMVRIFNRYGQKVFESKGYTQPFNGKLGSSLLQPGVYYYIINLNSNCNLLSGSITLVR</sequence>
<evidence type="ECO:0000313" key="1">
    <source>
        <dbReference type="EMBL" id="BAU53323.1"/>
    </source>
</evidence>
<dbReference type="InterPro" id="IPR044023">
    <property type="entry name" value="Ig_7"/>
</dbReference>
<dbReference type="Pfam" id="PF19081">
    <property type="entry name" value="Ig_7"/>
    <property type="match status" value="1"/>
</dbReference>
<reference evidence="1 2" key="1">
    <citation type="submission" date="2015-12" db="EMBL/GenBank/DDBJ databases">
        <title>Genome sequence of Mucilaginibacter gotjawali.</title>
        <authorList>
            <person name="Lee J.S."/>
            <person name="Lee K.C."/>
            <person name="Kim K.K."/>
            <person name="Lee B.W."/>
        </authorList>
    </citation>
    <scope>NUCLEOTIDE SEQUENCE [LARGE SCALE GENOMIC DNA]</scope>
    <source>
        <strain evidence="1 2">SA3-7</strain>
    </source>
</reference>
<dbReference type="InterPro" id="IPR026341">
    <property type="entry name" value="T9SS_type_B"/>
</dbReference>
<evidence type="ECO:0000313" key="2">
    <source>
        <dbReference type="Proteomes" id="UP000218263"/>
    </source>
</evidence>
<dbReference type="OrthoDB" id="635358at2"/>
<dbReference type="Pfam" id="PF13585">
    <property type="entry name" value="CHU_C"/>
    <property type="match status" value="1"/>
</dbReference>
<organism evidence="1 2">
    <name type="scientific">Mucilaginibacter gotjawali</name>
    <dbReference type="NCBI Taxonomy" id="1550579"/>
    <lineage>
        <taxon>Bacteria</taxon>
        <taxon>Pseudomonadati</taxon>
        <taxon>Bacteroidota</taxon>
        <taxon>Sphingobacteriia</taxon>
        <taxon>Sphingobacteriales</taxon>
        <taxon>Sphingobacteriaceae</taxon>
        <taxon>Mucilaginibacter</taxon>
    </lineage>
</organism>
<dbReference type="AlphaFoldDB" id="A0A120MYP2"/>
<dbReference type="KEGG" id="mgot:MgSA37_01490"/>
<dbReference type="NCBIfam" id="TIGR04131">
    <property type="entry name" value="Bac_Flav_CTERM"/>
    <property type="match status" value="1"/>
</dbReference>
<dbReference type="EMBL" id="AP017313">
    <property type="protein sequence ID" value="BAU53323.1"/>
    <property type="molecule type" value="Genomic_DNA"/>
</dbReference>
<dbReference type="Proteomes" id="UP000218263">
    <property type="component" value="Chromosome"/>
</dbReference>
<gene>
    <name evidence="1" type="ORF">MgSA37_01490</name>
</gene>
<proteinExistence type="predicted"/>
<keyword evidence="2" id="KW-1185">Reference proteome</keyword>
<accession>A0A120MYP2</accession>
<dbReference type="RefSeq" id="WP_096350820.1">
    <property type="nucleotide sequence ID" value="NZ_AP017313.1"/>
</dbReference>
<protein>
    <submittedName>
        <fullName evidence="1">Uncharacterized protein</fullName>
    </submittedName>
</protein>